<dbReference type="GO" id="GO:0055085">
    <property type="term" value="P:transmembrane transport"/>
    <property type="evidence" value="ECO:0007669"/>
    <property type="project" value="InterPro"/>
</dbReference>
<feature type="transmembrane region" description="Helical" evidence="7">
    <location>
        <begin position="6"/>
        <end position="33"/>
    </location>
</feature>
<keyword evidence="3" id="KW-1003">Cell membrane</keyword>
<dbReference type="InterPro" id="IPR000515">
    <property type="entry name" value="MetI-like"/>
</dbReference>
<evidence type="ECO:0000256" key="1">
    <source>
        <dbReference type="ARBA" id="ARBA00004651"/>
    </source>
</evidence>
<dbReference type="SUPFAM" id="SSF161098">
    <property type="entry name" value="MetI-like"/>
    <property type="match status" value="1"/>
</dbReference>
<dbReference type="InterPro" id="IPR035906">
    <property type="entry name" value="MetI-like_sf"/>
</dbReference>
<dbReference type="Pfam" id="PF00528">
    <property type="entry name" value="BPD_transp_1"/>
    <property type="match status" value="1"/>
</dbReference>
<feature type="transmembrane region" description="Helical" evidence="7">
    <location>
        <begin position="89"/>
        <end position="107"/>
    </location>
</feature>
<dbReference type="AlphaFoldDB" id="X1D7S9"/>
<keyword evidence="4 7" id="KW-0812">Transmembrane</keyword>
<keyword evidence="5 7" id="KW-1133">Transmembrane helix</keyword>
<accession>X1D7S9</accession>
<comment type="subcellular location">
    <subcellularLocation>
        <location evidence="1">Cell membrane</location>
        <topology evidence="1">Multi-pass membrane protein</topology>
    </subcellularLocation>
</comment>
<evidence type="ECO:0000256" key="2">
    <source>
        <dbReference type="ARBA" id="ARBA00022448"/>
    </source>
</evidence>
<name>X1D7S9_9ZZZZ</name>
<dbReference type="Gene3D" id="1.10.3720.10">
    <property type="entry name" value="MetI-like"/>
    <property type="match status" value="1"/>
</dbReference>
<dbReference type="GO" id="GO:0005886">
    <property type="term" value="C:plasma membrane"/>
    <property type="evidence" value="ECO:0007669"/>
    <property type="project" value="UniProtKB-SubCell"/>
</dbReference>
<sequence length="127" mass="13998">MVGKAFGAIGIQFVDSMAGIVIAMLFVSIPFLIDSAKEGFKKVDVRLEKVARSLGASPWQAFFKISLPLAWRSIVAGNIMMWARGISEFGAVLILAYHPMIAPVLVYERFETYGLDYARPVAVLLIM</sequence>
<dbReference type="PANTHER" id="PTHR30183:SF3">
    <property type="entry name" value="MOLYBDENUM TRANSPORT SYSTEM PERMEASE PROTEIN MODB"/>
    <property type="match status" value="1"/>
</dbReference>
<proteinExistence type="predicted"/>
<evidence type="ECO:0000313" key="9">
    <source>
        <dbReference type="EMBL" id="GAH16287.1"/>
    </source>
</evidence>
<evidence type="ECO:0000256" key="5">
    <source>
        <dbReference type="ARBA" id="ARBA00022989"/>
    </source>
</evidence>
<gene>
    <name evidence="9" type="ORF">S01H4_60444</name>
</gene>
<feature type="domain" description="ABC transmembrane type-1" evidence="8">
    <location>
        <begin position="1"/>
        <end position="127"/>
    </location>
</feature>
<evidence type="ECO:0000256" key="7">
    <source>
        <dbReference type="SAM" id="Phobius"/>
    </source>
</evidence>
<dbReference type="PROSITE" id="PS50928">
    <property type="entry name" value="ABC_TM1"/>
    <property type="match status" value="1"/>
</dbReference>
<protein>
    <recommendedName>
        <fullName evidence="8">ABC transmembrane type-1 domain-containing protein</fullName>
    </recommendedName>
</protein>
<comment type="caution">
    <text evidence="9">The sequence shown here is derived from an EMBL/GenBank/DDBJ whole genome shotgun (WGS) entry which is preliminary data.</text>
</comment>
<evidence type="ECO:0000256" key="6">
    <source>
        <dbReference type="ARBA" id="ARBA00023136"/>
    </source>
</evidence>
<keyword evidence="2" id="KW-0813">Transport</keyword>
<evidence type="ECO:0000259" key="8">
    <source>
        <dbReference type="PROSITE" id="PS50928"/>
    </source>
</evidence>
<dbReference type="EMBL" id="BART01035642">
    <property type="protein sequence ID" value="GAH16287.1"/>
    <property type="molecule type" value="Genomic_DNA"/>
</dbReference>
<dbReference type="CDD" id="cd06261">
    <property type="entry name" value="TM_PBP2"/>
    <property type="match status" value="1"/>
</dbReference>
<evidence type="ECO:0000256" key="3">
    <source>
        <dbReference type="ARBA" id="ARBA00022475"/>
    </source>
</evidence>
<reference evidence="9" key="1">
    <citation type="journal article" date="2014" name="Front. Microbiol.">
        <title>High frequency of phylogenetically diverse reductive dehalogenase-homologous genes in deep subseafloor sedimentary metagenomes.</title>
        <authorList>
            <person name="Kawai M."/>
            <person name="Futagami T."/>
            <person name="Toyoda A."/>
            <person name="Takaki Y."/>
            <person name="Nishi S."/>
            <person name="Hori S."/>
            <person name="Arai W."/>
            <person name="Tsubouchi T."/>
            <person name="Morono Y."/>
            <person name="Uchiyama I."/>
            <person name="Ito T."/>
            <person name="Fujiyama A."/>
            <person name="Inagaki F."/>
            <person name="Takami H."/>
        </authorList>
    </citation>
    <scope>NUCLEOTIDE SEQUENCE</scope>
    <source>
        <strain evidence="9">Expedition CK06-06</strain>
    </source>
</reference>
<organism evidence="9">
    <name type="scientific">marine sediment metagenome</name>
    <dbReference type="NCBI Taxonomy" id="412755"/>
    <lineage>
        <taxon>unclassified sequences</taxon>
        <taxon>metagenomes</taxon>
        <taxon>ecological metagenomes</taxon>
    </lineage>
</organism>
<evidence type="ECO:0000256" key="4">
    <source>
        <dbReference type="ARBA" id="ARBA00022692"/>
    </source>
</evidence>
<dbReference type="PANTHER" id="PTHR30183">
    <property type="entry name" value="MOLYBDENUM TRANSPORT SYSTEM PERMEASE PROTEIN MODB"/>
    <property type="match status" value="1"/>
</dbReference>
<feature type="non-terminal residue" evidence="9">
    <location>
        <position position="127"/>
    </location>
</feature>
<keyword evidence="6 7" id="KW-0472">Membrane</keyword>